<reference evidence="3" key="1">
    <citation type="submission" date="2022-11" db="UniProtKB">
        <authorList>
            <consortium name="WormBaseParasite"/>
        </authorList>
    </citation>
    <scope>IDENTIFICATION</scope>
</reference>
<keyword evidence="1" id="KW-1133">Transmembrane helix</keyword>
<keyword evidence="1" id="KW-0812">Transmembrane</keyword>
<evidence type="ECO:0000256" key="1">
    <source>
        <dbReference type="SAM" id="Phobius"/>
    </source>
</evidence>
<accession>A0A914IC80</accession>
<dbReference type="AlphaFoldDB" id="A0A914IC80"/>
<keyword evidence="1" id="KW-0472">Membrane</keyword>
<sequence>MIPNLFGLLRAPNRAGTECAGAQSCRAQSCAPNRARPIVRAQSCAPNRARPIVPRPIVRAQSCAPNRARPIVPRPICSRHGQYGTESAILGRSDRVRLCNEFPTLLVVCICVSVVIVLLLLAVVVFILYRRRRENNRIIFLLAGSGYQQESDSDKLSVTVSTSYRQDASSRDNGWRNIVKQNPVNSANYAISTKAASPASAAGGQNKAGKR</sequence>
<dbReference type="WBParaSite" id="Gr19_v10_g927.t1">
    <property type="protein sequence ID" value="Gr19_v10_g927.t1"/>
    <property type="gene ID" value="Gr19_v10_g927"/>
</dbReference>
<proteinExistence type="predicted"/>
<name>A0A914IC80_GLORO</name>
<feature type="transmembrane region" description="Helical" evidence="1">
    <location>
        <begin position="105"/>
        <end position="129"/>
    </location>
</feature>
<protein>
    <submittedName>
        <fullName evidence="3">Uncharacterized protein</fullName>
    </submittedName>
</protein>
<keyword evidence="2" id="KW-1185">Reference proteome</keyword>
<dbReference type="Proteomes" id="UP000887572">
    <property type="component" value="Unplaced"/>
</dbReference>
<evidence type="ECO:0000313" key="3">
    <source>
        <dbReference type="WBParaSite" id="Gr19_v10_g927.t1"/>
    </source>
</evidence>
<evidence type="ECO:0000313" key="2">
    <source>
        <dbReference type="Proteomes" id="UP000887572"/>
    </source>
</evidence>
<organism evidence="2 3">
    <name type="scientific">Globodera rostochiensis</name>
    <name type="common">Golden nematode worm</name>
    <name type="synonym">Heterodera rostochiensis</name>
    <dbReference type="NCBI Taxonomy" id="31243"/>
    <lineage>
        <taxon>Eukaryota</taxon>
        <taxon>Metazoa</taxon>
        <taxon>Ecdysozoa</taxon>
        <taxon>Nematoda</taxon>
        <taxon>Chromadorea</taxon>
        <taxon>Rhabditida</taxon>
        <taxon>Tylenchina</taxon>
        <taxon>Tylenchomorpha</taxon>
        <taxon>Tylenchoidea</taxon>
        <taxon>Heteroderidae</taxon>
        <taxon>Heteroderinae</taxon>
        <taxon>Globodera</taxon>
    </lineage>
</organism>